<dbReference type="InterPro" id="IPR010233">
    <property type="entry name" value="UbiG_MeTrfase"/>
</dbReference>
<dbReference type="EMBL" id="LGRX02018308">
    <property type="protein sequence ID" value="KAK3260005.1"/>
    <property type="molecule type" value="Genomic_DNA"/>
</dbReference>
<comment type="caution">
    <text evidence="7">The sequence shown here is derived from an EMBL/GenBank/DDBJ whole genome shotgun (WGS) entry which is preliminary data.</text>
</comment>
<keyword evidence="1 5" id="KW-0489">Methyltransferase</keyword>
<feature type="binding site" evidence="5">
    <location>
        <position position="170"/>
    </location>
    <ligand>
        <name>S-adenosyl-L-methionine</name>
        <dbReference type="ChEBI" id="CHEBI:59789"/>
    </ligand>
</feature>
<evidence type="ECO:0000313" key="7">
    <source>
        <dbReference type="EMBL" id="KAK3260005.1"/>
    </source>
</evidence>
<keyword evidence="5" id="KW-0496">Mitochondrion</keyword>
<gene>
    <name evidence="5" type="primary">COQ3</name>
    <name evidence="7" type="ORF">CYMTET_31020</name>
</gene>
<feature type="region of interest" description="Disordered" evidence="6">
    <location>
        <begin position="65"/>
        <end position="87"/>
    </location>
</feature>
<dbReference type="CDD" id="cd02440">
    <property type="entry name" value="AdoMet_MTases"/>
    <property type="match status" value="1"/>
</dbReference>
<comment type="catalytic activity">
    <reaction evidence="5">
        <text>a 3-demethylubiquinone + S-adenosyl-L-methionine = a ubiquinone + S-adenosyl-L-homocysteine</text>
        <dbReference type="Rhea" id="RHEA:81215"/>
        <dbReference type="Rhea" id="RHEA-COMP:9565"/>
        <dbReference type="Rhea" id="RHEA-COMP:19654"/>
        <dbReference type="ChEBI" id="CHEBI:16389"/>
        <dbReference type="ChEBI" id="CHEBI:57856"/>
        <dbReference type="ChEBI" id="CHEBI:59789"/>
        <dbReference type="ChEBI" id="CHEBI:231825"/>
    </reaction>
</comment>
<comment type="subcellular location">
    <subcellularLocation>
        <location evidence="5">Mitochondrion inner membrane</location>
        <topology evidence="5">Peripheral membrane protein</topology>
        <orientation evidence="5">Matrix side</orientation>
    </subcellularLocation>
</comment>
<feature type="region of interest" description="Disordered" evidence="6">
    <location>
        <begin position="1"/>
        <end position="30"/>
    </location>
</feature>
<dbReference type="HAMAP" id="MF_00472">
    <property type="entry name" value="UbiG"/>
    <property type="match status" value="1"/>
</dbReference>
<dbReference type="EC" id="2.1.1.114" evidence="5"/>
<comment type="function">
    <text evidence="5">O-methyltransferase required for two non-consecutive steps during ubiquinone biosynthesis. Catalyzes the 2 O-methylation of 3,4-dihydroxy-5-(all-trans-polyprenyl)benzoic acid into 4-hydroxy-3-methoxy-5-(all-trans-polyprenyl)benzoic acid. Also catalyzes the last step of ubiquinone biosynthesis by mediating methylation of 3-demethylubiquinone into ubiquinone. Also able to mediate the methylation of 3-demethylubiquinol into ubiquinol.</text>
</comment>
<comment type="subunit">
    <text evidence="5">Component of a multi-subunit COQ enzyme complex.</text>
</comment>
<protein>
    <recommendedName>
        <fullName evidence="5">Ubiquinone biosynthesis O-methyltransferase, mitochondrial</fullName>
    </recommendedName>
    <alternativeName>
        <fullName evidence="5">3-demethylubiquinol 3-O-methyltransferase</fullName>
        <ecNumber evidence="5">2.1.1.64</ecNumber>
    </alternativeName>
    <alternativeName>
        <fullName evidence="5">3-demethylubiquinone 3-O-methyltransferase</fullName>
        <ecNumber evidence="5">2.1.1.-</ecNumber>
    </alternativeName>
    <alternativeName>
        <fullName evidence="5">Polyprenyldihydroxybenzoate methyltransferase</fullName>
        <ecNumber evidence="5">2.1.1.114</ecNumber>
    </alternativeName>
</protein>
<dbReference type="GO" id="GO:0031314">
    <property type="term" value="C:extrinsic component of mitochondrial inner membrane"/>
    <property type="evidence" value="ECO:0007669"/>
    <property type="project" value="UniProtKB-UniRule"/>
</dbReference>
<dbReference type="PANTHER" id="PTHR43464:SF19">
    <property type="entry name" value="UBIQUINONE BIOSYNTHESIS O-METHYLTRANSFERASE, MITOCHONDRIAL"/>
    <property type="match status" value="1"/>
</dbReference>
<keyword evidence="5" id="KW-0460">Magnesium</keyword>
<proteinExistence type="inferred from homology"/>
<feature type="binding site" evidence="5">
    <location>
        <position position="221"/>
    </location>
    <ligand>
        <name>Mg(2+)</name>
        <dbReference type="ChEBI" id="CHEBI:18420"/>
    </ligand>
</feature>
<evidence type="ECO:0000256" key="2">
    <source>
        <dbReference type="ARBA" id="ARBA00022679"/>
    </source>
</evidence>
<dbReference type="EC" id="2.1.1.64" evidence="5"/>
<keyword evidence="5" id="KW-0479">Metal-binding</keyword>
<dbReference type="GO" id="GO:0046872">
    <property type="term" value="F:metal ion binding"/>
    <property type="evidence" value="ECO:0007669"/>
    <property type="project" value="UniProtKB-KW"/>
</dbReference>
<comment type="similarity">
    <text evidence="5">Belongs to the class I-like SAM-binding methyltransferase superfamily. UbiG/COQ3 family.</text>
</comment>
<feature type="binding site" evidence="5">
    <location>
        <position position="220"/>
    </location>
    <ligand>
        <name>Mg(2+)</name>
        <dbReference type="ChEBI" id="CHEBI:18420"/>
    </ligand>
</feature>
<evidence type="ECO:0000313" key="8">
    <source>
        <dbReference type="Proteomes" id="UP001190700"/>
    </source>
</evidence>
<evidence type="ECO:0000256" key="4">
    <source>
        <dbReference type="ARBA" id="ARBA00022691"/>
    </source>
</evidence>
<feature type="binding site" evidence="5">
    <location>
        <position position="118"/>
    </location>
    <ligand>
        <name>S-adenosyl-L-methionine</name>
        <dbReference type="ChEBI" id="CHEBI:59789"/>
    </ligand>
</feature>
<reference evidence="7 8" key="1">
    <citation type="journal article" date="2015" name="Genome Biol. Evol.">
        <title>Comparative Genomics of a Bacterivorous Green Alga Reveals Evolutionary Causalities and Consequences of Phago-Mixotrophic Mode of Nutrition.</title>
        <authorList>
            <person name="Burns J.A."/>
            <person name="Paasch A."/>
            <person name="Narechania A."/>
            <person name="Kim E."/>
        </authorList>
    </citation>
    <scope>NUCLEOTIDE SEQUENCE [LARGE SCALE GENOMIC DNA]</scope>
    <source>
        <strain evidence="7 8">PLY_AMNH</strain>
    </source>
</reference>
<evidence type="ECO:0000256" key="5">
    <source>
        <dbReference type="HAMAP-Rule" id="MF_03190"/>
    </source>
</evidence>
<keyword evidence="2 5" id="KW-0808">Transferase</keyword>
<evidence type="ECO:0000256" key="1">
    <source>
        <dbReference type="ARBA" id="ARBA00022603"/>
    </source>
</evidence>
<keyword evidence="4 5" id="KW-0949">S-adenosyl-L-methionine</keyword>
<dbReference type="PANTHER" id="PTHR43464">
    <property type="entry name" value="METHYLTRANSFERASE"/>
    <property type="match status" value="1"/>
</dbReference>
<dbReference type="NCBIfam" id="TIGR01983">
    <property type="entry name" value="UbiG"/>
    <property type="match status" value="1"/>
</dbReference>
<dbReference type="InterPro" id="IPR029063">
    <property type="entry name" value="SAM-dependent_MTases_sf"/>
</dbReference>
<feature type="compositionally biased region" description="Basic residues" evidence="6">
    <location>
        <begin position="9"/>
        <end position="22"/>
    </location>
</feature>
<dbReference type="GO" id="GO:0061542">
    <property type="term" value="F:3-demethylubiquinol 3-O-methyltransferase activity"/>
    <property type="evidence" value="ECO:0007669"/>
    <property type="project" value="UniProtKB-UniRule"/>
</dbReference>
<evidence type="ECO:0000256" key="6">
    <source>
        <dbReference type="SAM" id="MobiDB-lite"/>
    </source>
</evidence>
<comment type="catalytic activity">
    <reaction evidence="5">
        <text>a 3-demethylubiquinol + S-adenosyl-L-methionine = a ubiquinol + S-adenosyl-L-homocysteine + H(+)</text>
        <dbReference type="Rhea" id="RHEA:44380"/>
        <dbReference type="Rhea" id="RHEA-COMP:9566"/>
        <dbReference type="Rhea" id="RHEA-COMP:10914"/>
        <dbReference type="ChEBI" id="CHEBI:15378"/>
        <dbReference type="ChEBI" id="CHEBI:17976"/>
        <dbReference type="ChEBI" id="CHEBI:57856"/>
        <dbReference type="ChEBI" id="CHEBI:59789"/>
        <dbReference type="ChEBI" id="CHEBI:84422"/>
        <dbReference type="EC" id="2.1.1.64"/>
    </reaction>
</comment>
<dbReference type="GO" id="GO:0010420">
    <property type="term" value="F:polyprenyldihydroxybenzoate methyltransferase activity"/>
    <property type="evidence" value="ECO:0007669"/>
    <property type="project" value="UniProtKB-UniRule"/>
</dbReference>
<keyword evidence="5" id="KW-0999">Mitochondrion inner membrane</keyword>
<feature type="binding site" evidence="5">
    <location>
        <position position="216"/>
    </location>
    <ligand>
        <name>S-adenosyl-L-methionine</name>
        <dbReference type="ChEBI" id="CHEBI:59789"/>
    </ligand>
</feature>
<keyword evidence="5" id="KW-0472">Membrane</keyword>
<accession>A0AAE0FHV2</accession>
<comment type="catalytic activity">
    <reaction evidence="5">
        <text>a 3,4-dihydroxy-5-(all-trans-polyprenyl)benzoate + S-adenosyl-L-methionine = a 4-hydroxy-3-methoxy-5-(all-trans-polyprenyl)benzoate + S-adenosyl-L-homocysteine + H(+)</text>
        <dbReference type="Rhea" id="RHEA:44452"/>
        <dbReference type="Rhea" id="RHEA-COMP:10930"/>
        <dbReference type="Rhea" id="RHEA-COMP:10931"/>
        <dbReference type="ChEBI" id="CHEBI:15378"/>
        <dbReference type="ChEBI" id="CHEBI:57856"/>
        <dbReference type="ChEBI" id="CHEBI:59789"/>
        <dbReference type="ChEBI" id="CHEBI:64694"/>
        <dbReference type="ChEBI" id="CHEBI:84443"/>
        <dbReference type="EC" id="2.1.1.114"/>
    </reaction>
</comment>
<sequence>MRAAITAKSKGHTARVIHHRPSGRSTPPTSYLAEHGNSKALCHHQNHRKAAPGFPQVTPAAEQEAESGQRVETELPRTSIGGRTVDSRETDKFGADAAYWWNMTTGPFAPLHGMNPIRCSFIRNVVCSHYGLDSQVLKPFAGLKVLDVGCGGGILCEPMARLGAEVLGVDAAVQSIDVAKKHAALDSSISESITYRATTAEQLVEEGEIFDVVLSLEVIEHVKDVEAFTTCLSNLTKPGGALILSTMNRTPLSYSMAIIAAEHVLRWVPQGTHDWTKFITPQEMIMLLRDAHLDVQQVSGLVYNPLMSSWSLSQNTTVNYIAYASKPDEAEHSV</sequence>
<keyword evidence="3 5" id="KW-0831">Ubiquinone biosynthesis</keyword>
<comment type="pathway">
    <text evidence="5">Cofactor biosynthesis; ubiquinone biosynthesis.</text>
</comment>
<name>A0AAE0FHV2_9CHLO</name>
<evidence type="ECO:0000256" key="3">
    <source>
        <dbReference type="ARBA" id="ARBA00022688"/>
    </source>
</evidence>
<feature type="binding site" evidence="5">
    <location>
        <position position="149"/>
    </location>
    <ligand>
        <name>S-adenosyl-L-methionine</name>
        <dbReference type="ChEBI" id="CHEBI:59789"/>
    </ligand>
</feature>
<dbReference type="Proteomes" id="UP001190700">
    <property type="component" value="Unassembled WGS sequence"/>
</dbReference>
<dbReference type="GO" id="GO:0032259">
    <property type="term" value="P:methylation"/>
    <property type="evidence" value="ECO:0007669"/>
    <property type="project" value="UniProtKB-KW"/>
</dbReference>
<organism evidence="7 8">
    <name type="scientific">Cymbomonas tetramitiformis</name>
    <dbReference type="NCBI Taxonomy" id="36881"/>
    <lineage>
        <taxon>Eukaryota</taxon>
        <taxon>Viridiplantae</taxon>
        <taxon>Chlorophyta</taxon>
        <taxon>Pyramimonadophyceae</taxon>
        <taxon>Pyramimonadales</taxon>
        <taxon>Pyramimonadaceae</taxon>
        <taxon>Cymbomonas</taxon>
    </lineage>
</organism>
<feature type="binding site" evidence="5">
    <location>
        <position position="217"/>
    </location>
    <ligand>
        <name>Mg(2+)</name>
        <dbReference type="ChEBI" id="CHEBI:18420"/>
    </ligand>
</feature>
<dbReference type="EC" id="2.1.1.-" evidence="5"/>
<keyword evidence="8" id="KW-1185">Reference proteome</keyword>
<dbReference type="AlphaFoldDB" id="A0AAE0FHV2"/>
<dbReference type="Pfam" id="PF13489">
    <property type="entry name" value="Methyltransf_23"/>
    <property type="match status" value="1"/>
</dbReference>
<comment type="cofactor">
    <cofactor evidence="5">
        <name>Mg(2+)</name>
        <dbReference type="ChEBI" id="CHEBI:18420"/>
    </cofactor>
</comment>
<dbReference type="Gene3D" id="3.40.50.150">
    <property type="entry name" value="Vaccinia Virus protein VP39"/>
    <property type="match status" value="1"/>
</dbReference>
<dbReference type="SUPFAM" id="SSF53335">
    <property type="entry name" value="S-adenosyl-L-methionine-dependent methyltransferases"/>
    <property type="match status" value="1"/>
</dbReference>